<keyword evidence="4" id="KW-1185">Reference proteome</keyword>
<dbReference type="EMBL" id="SPQZ01000001">
    <property type="protein sequence ID" value="TFV99638.1"/>
    <property type="molecule type" value="Genomic_DNA"/>
</dbReference>
<protein>
    <submittedName>
        <fullName evidence="3">Uncharacterized protein</fullName>
    </submittedName>
</protein>
<gene>
    <name evidence="3" type="ORF">E4M00_00040</name>
</gene>
<name>A0A4Y9R678_9MICO</name>
<evidence type="ECO:0000313" key="3">
    <source>
        <dbReference type="EMBL" id="TFV99638.1"/>
    </source>
</evidence>
<sequence>MAIPAALAVIAWGAAMMMAPPPLPSAADTARTAAQSSAAQLPAQSLTVDGTVPDISVVRDGYTATDGAQTLAANGTNYDWAKLVLVFAGWPTTESNITVITRWMRQENGVDNWWNRNNPLNNGWGSGGGSGLGSYDSLVTAAENCADALHRNSGYTAIAAGFAASAPTGEIEAAIWASPWASSHYANGSHWSSRPADVVKAPDDAWG</sequence>
<feature type="chain" id="PRO_5038400809" evidence="2">
    <location>
        <begin position="27"/>
        <end position="207"/>
    </location>
</feature>
<feature type="region of interest" description="Disordered" evidence="1">
    <location>
        <begin position="188"/>
        <end position="207"/>
    </location>
</feature>
<organism evidence="3 4">
    <name type="scientific">Orlajensenia leifsoniae</name>
    <dbReference type="NCBI Taxonomy" id="2561933"/>
    <lineage>
        <taxon>Bacteria</taxon>
        <taxon>Bacillati</taxon>
        <taxon>Actinomycetota</taxon>
        <taxon>Actinomycetes</taxon>
        <taxon>Micrococcales</taxon>
        <taxon>Microbacteriaceae</taxon>
        <taxon>Orlajensenia</taxon>
    </lineage>
</organism>
<comment type="caution">
    <text evidence="3">The sequence shown here is derived from an EMBL/GenBank/DDBJ whole genome shotgun (WGS) entry which is preliminary data.</text>
</comment>
<proteinExistence type="predicted"/>
<evidence type="ECO:0000313" key="4">
    <source>
        <dbReference type="Proteomes" id="UP000298127"/>
    </source>
</evidence>
<accession>A0A4Y9R678</accession>
<evidence type="ECO:0000256" key="2">
    <source>
        <dbReference type="SAM" id="SignalP"/>
    </source>
</evidence>
<feature type="signal peptide" evidence="2">
    <location>
        <begin position="1"/>
        <end position="26"/>
    </location>
</feature>
<dbReference type="RefSeq" id="WP_135118543.1">
    <property type="nucleotide sequence ID" value="NZ_SPQZ01000001.1"/>
</dbReference>
<evidence type="ECO:0000256" key="1">
    <source>
        <dbReference type="SAM" id="MobiDB-lite"/>
    </source>
</evidence>
<dbReference type="Proteomes" id="UP000298127">
    <property type="component" value="Unassembled WGS sequence"/>
</dbReference>
<dbReference type="AlphaFoldDB" id="A0A4Y9R678"/>
<keyword evidence="2" id="KW-0732">Signal</keyword>
<reference evidence="3 4" key="1">
    <citation type="journal article" date="2018" name="J. Microbiol.">
        <title>Leifsonia flava sp. nov., a novel actinobacterium isolated from the rhizosphere of Aquilegia viridiflora.</title>
        <authorList>
            <person name="Cai Y."/>
            <person name="Tao W.Z."/>
            <person name="Ma Y.J."/>
            <person name="Cheng J."/>
            <person name="Zhang M.Y."/>
            <person name="Zhang Y.X."/>
        </authorList>
    </citation>
    <scope>NUCLEOTIDE SEQUENCE [LARGE SCALE GENOMIC DNA]</scope>
    <source>
        <strain evidence="3 4">SYP-B2174</strain>
    </source>
</reference>